<keyword evidence="1" id="KW-1133">Transmembrane helix</keyword>
<dbReference type="Proteomes" id="UP000436694">
    <property type="component" value="Unassembled WGS sequence"/>
</dbReference>
<evidence type="ECO:0000256" key="2">
    <source>
        <dbReference type="SAM" id="SignalP"/>
    </source>
</evidence>
<feature type="signal peptide" evidence="2">
    <location>
        <begin position="1"/>
        <end position="20"/>
    </location>
</feature>
<dbReference type="EMBL" id="WIXK01000005">
    <property type="protein sequence ID" value="MQY43262.1"/>
    <property type="molecule type" value="Genomic_DNA"/>
</dbReference>
<gene>
    <name evidence="3" type="ORF">GG681_11475</name>
</gene>
<feature type="transmembrane region" description="Helical" evidence="1">
    <location>
        <begin position="161"/>
        <end position="180"/>
    </location>
</feature>
<name>A0A844AZ60_9RHOB</name>
<dbReference type="AlphaFoldDB" id="A0A844AZ60"/>
<protein>
    <submittedName>
        <fullName evidence="3">VPLPA-CTERM sorting domain-containing protein</fullName>
    </submittedName>
</protein>
<keyword evidence="1" id="KW-0812">Transmembrane</keyword>
<dbReference type="NCBIfam" id="TIGR03370">
    <property type="entry name" value="VPLPA-CTERM"/>
    <property type="match status" value="1"/>
</dbReference>
<keyword evidence="2" id="KW-0732">Signal</keyword>
<accession>A0A844AZ60</accession>
<evidence type="ECO:0000313" key="3">
    <source>
        <dbReference type="EMBL" id="MQY43262.1"/>
    </source>
</evidence>
<proteinExistence type="predicted"/>
<dbReference type="RefSeq" id="WP_153548149.1">
    <property type="nucleotide sequence ID" value="NZ_WIXK01000005.1"/>
</dbReference>
<evidence type="ECO:0000313" key="4">
    <source>
        <dbReference type="Proteomes" id="UP000436694"/>
    </source>
</evidence>
<sequence>MKHHILAAALCLASAAGAQAATIAFGPTAQDGAGPNIEFNNLLALPTVIGNATFTFSVRGDLNWFGEYVDVSIDGFSLGRVFDNNPRNDAFDFYRDRATQQTELHTGSATIDQSVFANLVSDGELNILFDFSPLVDWNGAVRHLSGSITYDAGVDNSIAPVPLPASAALLIGGLFGLGALRRRKKATRI</sequence>
<organism evidence="3 4">
    <name type="scientific">Tritonibacter aquimaris</name>
    <dbReference type="NCBI Taxonomy" id="2663379"/>
    <lineage>
        <taxon>Bacteria</taxon>
        <taxon>Pseudomonadati</taxon>
        <taxon>Pseudomonadota</taxon>
        <taxon>Alphaproteobacteria</taxon>
        <taxon>Rhodobacterales</taxon>
        <taxon>Paracoccaceae</taxon>
        <taxon>Tritonibacter</taxon>
    </lineage>
</organism>
<dbReference type="InterPro" id="IPR022472">
    <property type="entry name" value="VPLPA-CTERM"/>
</dbReference>
<evidence type="ECO:0000256" key="1">
    <source>
        <dbReference type="SAM" id="Phobius"/>
    </source>
</evidence>
<reference evidence="3 4" key="1">
    <citation type="submission" date="2019-10" db="EMBL/GenBank/DDBJ databases">
        <title>Epibacterium sp. nov., isolated from seawater.</title>
        <authorList>
            <person name="Zhang X."/>
            <person name="Li N."/>
        </authorList>
    </citation>
    <scope>NUCLEOTIDE SEQUENCE [LARGE SCALE GENOMIC DNA]</scope>
    <source>
        <strain evidence="3 4">SM1969</strain>
    </source>
</reference>
<feature type="chain" id="PRO_5032691512" evidence="2">
    <location>
        <begin position="21"/>
        <end position="189"/>
    </location>
</feature>
<keyword evidence="4" id="KW-1185">Reference proteome</keyword>
<comment type="caution">
    <text evidence="3">The sequence shown here is derived from an EMBL/GenBank/DDBJ whole genome shotgun (WGS) entry which is preliminary data.</text>
</comment>
<keyword evidence="1" id="KW-0472">Membrane</keyword>